<keyword evidence="3" id="KW-1185">Reference proteome</keyword>
<dbReference type="Gene3D" id="3.30.9.10">
    <property type="entry name" value="D-Amino Acid Oxidase, subunit A, domain 2"/>
    <property type="match status" value="1"/>
</dbReference>
<evidence type="ECO:0000259" key="1">
    <source>
        <dbReference type="Pfam" id="PF01266"/>
    </source>
</evidence>
<organism evidence="2 3">
    <name type="scientific">Streptomyces capitiformicae</name>
    <dbReference type="NCBI Taxonomy" id="2014920"/>
    <lineage>
        <taxon>Bacteria</taxon>
        <taxon>Bacillati</taxon>
        <taxon>Actinomycetota</taxon>
        <taxon>Actinomycetes</taxon>
        <taxon>Kitasatosporales</taxon>
        <taxon>Streptomycetaceae</taxon>
        <taxon>Streptomyces</taxon>
    </lineage>
</organism>
<evidence type="ECO:0000313" key="2">
    <source>
        <dbReference type="EMBL" id="GHE63467.1"/>
    </source>
</evidence>
<proteinExistence type="predicted"/>
<comment type="caution">
    <text evidence="2">The sequence shown here is derived from an EMBL/GenBank/DDBJ whole genome shotgun (WGS) entry which is preliminary data.</text>
</comment>
<dbReference type="Proteomes" id="UP000603227">
    <property type="component" value="Unassembled WGS sequence"/>
</dbReference>
<dbReference type="SUPFAM" id="SSF51905">
    <property type="entry name" value="FAD/NAD(P)-binding domain"/>
    <property type="match status" value="1"/>
</dbReference>
<reference evidence="2" key="1">
    <citation type="journal article" date="2014" name="Int. J. Syst. Evol. Microbiol.">
        <title>Complete genome sequence of Corynebacterium casei LMG S-19264T (=DSM 44701T), isolated from a smear-ripened cheese.</title>
        <authorList>
            <consortium name="US DOE Joint Genome Institute (JGI-PGF)"/>
            <person name="Walter F."/>
            <person name="Albersmeier A."/>
            <person name="Kalinowski J."/>
            <person name="Ruckert C."/>
        </authorList>
    </citation>
    <scope>NUCLEOTIDE SEQUENCE</scope>
    <source>
        <strain evidence="2">CGMCC 4.7403</strain>
    </source>
</reference>
<protein>
    <recommendedName>
        <fullName evidence="1">FAD dependent oxidoreductase domain-containing protein</fullName>
    </recommendedName>
</protein>
<sequence length="125" mass="13821">MVIGGGLTGLSTAYHAARKGAHVVLVEKDKVGSGASGRNGSMCTQGITISPAEARKRYRQPRARELYDAFREAVDLVEELTVMEQIDCDFHRVGRLGVAFKPQHFESMRAKQRDLADNFGHDTRC</sequence>
<dbReference type="PANTHER" id="PTHR13847">
    <property type="entry name" value="SARCOSINE DEHYDROGENASE-RELATED"/>
    <property type="match status" value="1"/>
</dbReference>
<feature type="domain" description="FAD dependent oxidoreductase" evidence="1">
    <location>
        <begin position="2"/>
        <end position="123"/>
    </location>
</feature>
<dbReference type="Gene3D" id="3.50.50.60">
    <property type="entry name" value="FAD/NAD(P)-binding domain"/>
    <property type="match status" value="1"/>
</dbReference>
<gene>
    <name evidence="2" type="ORF">GCM10017771_86790</name>
</gene>
<dbReference type="GO" id="GO:0005737">
    <property type="term" value="C:cytoplasm"/>
    <property type="evidence" value="ECO:0007669"/>
    <property type="project" value="TreeGrafter"/>
</dbReference>
<name>A0A918ZPN6_9ACTN</name>
<reference evidence="2" key="2">
    <citation type="submission" date="2020-09" db="EMBL/GenBank/DDBJ databases">
        <authorList>
            <person name="Sun Q."/>
            <person name="Zhou Y."/>
        </authorList>
    </citation>
    <scope>NUCLEOTIDE SEQUENCE</scope>
    <source>
        <strain evidence="2">CGMCC 4.7403</strain>
    </source>
</reference>
<dbReference type="Pfam" id="PF01266">
    <property type="entry name" value="DAO"/>
    <property type="match status" value="1"/>
</dbReference>
<dbReference type="InterPro" id="IPR036188">
    <property type="entry name" value="FAD/NAD-bd_sf"/>
</dbReference>
<dbReference type="InterPro" id="IPR006076">
    <property type="entry name" value="FAD-dep_OxRdtase"/>
</dbReference>
<dbReference type="AlphaFoldDB" id="A0A918ZPN6"/>
<evidence type="ECO:0000313" key="3">
    <source>
        <dbReference type="Proteomes" id="UP000603227"/>
    </source>
</evidence>
<dbReference type="PANTHER" id="PTHR13847:SF281">
    <property type="entry name" value="FAD DEPENDENT OXIDOREDUCTASE DOMAIN-CONTAINING PROTEIN"/>
    <property type="match status" value="1"/>
</dbReference>
<dbReference type="EMBL" id="BNAT01000057">
    <property type="protein sequence ID" value="GHE63467.1"/>
    <property type="molecule type" value="Genomic_DNA"/>
</dbReference>
<accession>A0A918ZPN6</accession>